<evidence type="ECO:0000313" key="1">
    <source>
        <dbReference type="EMBL" id="GAA4891190.1"/>
    </source>
</evidence>
<dbReference type="InterPro" id="IPR036249">
    <property type="entry name" value="Thioredoxin-like_sf"/>
</dbReference>
<accession>A0ABP9F1G3</accession>
<sequence length="303" mass="32193">MEWSRADLPAWGTAARADFYVCLEIPGPWGALAATEARLLDPTVGAELEATVQGLGGRLVLIRHPERRTIGADPLAVLVSGGFADGGWLRRFEVGEPAELLAWVREWGGRGVPAGHDGGAAMLVCSHARRDQCCALAGRPILAALTREVGAESIWESSHLGGHRFAPTMLLLPTGQVLGRLNAVAAVSAFRAAADRALWPGGARKDRGRSHLPPEQQAAEAWALAEFGRRDETPHPDTAGISLAPVPAVDISSALVDGGVRVRLGAWEITVDVERVVTDGEAPVSCGKPPEPLYYWRVAPRQG</sequence>
<name>A0ABP9F1G3_9ACTN</name>
<comment type="caution">
    <text evidence="1">The sequence shown here is derived from an EMBL/GenBank/DDBJ whole genome shotgun (WGS) entry which is preliminary data.</text>
</comment>
<dbReference type="InterPro" id="IPR009737">
    <property type="entry name" value="Aim32/Apd1-like"/>
</dbReference>
<gene>
    <name evidence="1" type="ORF">GCM10025789_04920</name>
</gene>
<protein>
    <recommendedName>
        <fullName evidence="3">Sucrase ferredoxin</fullName>
    </recommendedName>
</protein>
<proteinExistence type="predicted"/>
<evidence type="ECO:0008006" key="3">
    <source>
        <dbReference type="Google" id="ProtNLM"/>
    </source>
</evidence>
<dbReference type="Proteomes" id="UP001501521">
    <property type="component" value="Unassembled WGS sequence"/>
</dbReference>
<dbReference type="Pfam" id="PF06999">
    <property type="entry name" value="Suc_Fer-like"/>
    <property type="match status" value="1"/>
</dbReference>
<keyword evidence="2" id="KW-1185">Reference proteome</keyword>
<organism evidence="1 2">
    <name type="scientific">Tessaracoccus lubricantis</name>
    <dbReference type="NCBI Taxonomy" id="545543"/>
    <lineage>
        <taxon>Bacteria</taxon>
        <taxon>Bacillati</taxon>
        <taxon>Actinomycetota</taxon>
        <taxon>Actinomycetes</taxon>
        <taxon>Propionibacteriales</taxon>
        <taxon>Propionibacteriaceae</taxon>
        <taxon>Tessaracoccus</taxon>
    </lineage>
</organism>
<dbReference type="EMBL" id="BAABLV010000008">
    <property type="protein sequence ID" value="GAA4891190.1"/>
    <property type="molecule type" value="Genomic_DNA"/>
</dbReference>
<dbReference type="SUPFAM" id="SSF52833">
    <property type="entry name" value="Thioredoxin-like"/>
    <property type="match status" value="1"/>
</dbReference>
<reference evidence="2" key="1">
    <citation type="journal article" date="2019" name="Int. J. Syst. Evol. Microbiol.">
        <title>The Global Catalogue of Microorganisms (GCM) 10K type strain sequencing project: providing services to taxonomists for standard genome sequencing and annotation.</title>
        <authorList>
            <consortium name="The Broad Institute Genomics Platform"/>
            <consortium name="The Broad Institute Genome Sequencing Center for Infectious Disease"/>
            <person name="Wu L."/>
            <person name="Ma J."/>
        </authorList>
    </citation>
    <scope>NUCLEOTIDE SEQUENCE [LARGE SCALE GENOMIC DNA]</scope>
    <source>
        <strain evidence="2">JCM 19125</strain>
    </source>
</reference>
<evidence type="ECO:0000313" key="2">
    <source>
        <dbReference type="Proteomes" id="UP001501521"/>
    </source>
</evidence>